<protein>
    <submittedName>
        <fullName evidence="1">Uncharacterized protein</fullName>
    </submittedName>
</protein>
<organism evidence="1 2">
    <name type="scientific">Trifolium medium</name>
    <dbReference type="NCBI Taxonomy" id="97028"/>
    <lineage>
        <taxon>Eukaryota</taxon>
        <taxon>Viridiplantae</taxon>
        <taxon>Streptophyta</taxon>
        <taxon>Embryophyta</taxon>
        <taxon>Tracheophyta</taxon>
        <taxon>Spermatophyta</taxon>
        <taxon>Magnoliopsida</taxon>
        <taxon>eudicotyledons</taxon>
        <taxon>Gunneridae</taxon>
        <taxon>Pentapetalae</taxon>
        <taxon>rosids</taxon>
        <taxon>fabids</taxon>
        <taxon>Fabales</taxon>
        <taxon>Fabaceae</taxon>
        <taxon>Papilionoideae</taxon>
        <taxon>50 kb inversion clade</taxon>
        <taxon>NPAAA clade</taxon>
        <taxon>Hologalegina</taxon>
        <taxon>IRL clade</taxon>
        <taxon>Trifolieae</taxon>
        <taxon>Trifolium</taxon>
    </lineage>
</organism>
<feature type="non-terminal residue" evidence="1">
    <location>
        <position position="30"/>
    </location>
</feature>
<evidence type="ECO:0000313" key="2">
    <source>
        <dbReference type="Proteomes" id="UP000265520"/>
    </source>
</evidence>
<reference evidence="1 2" key="1">
    <citation type="journal article" date="2018" name="Front. Plant Sci.">
        <title>Red Clover (Trifolium pratense) and Zigzag Clover (T. medium) - A Picture of Genomic Similarities and Differences.</title>
        <authorList>
            <person name="Dluhosova J."/>
            <person name="Istvanek J."/>
            <person name="Nedelnik J."/>
            <person name="Repkova J."/>
        </authorList>
    </citation>
    <scope>NUCLEOTIDE SEQUENCE [LARGE SCALE GENOMIC DNA]</scope>
    <source>
        <strain evidence="2">cv. 10/8</strain>
        <tissue evidence="1">Leaf</tissue>
    </source>
</reference>
<sequence>MSEVSRASSCDDLAMYAGSASGGLPNTIWN</sequence>
<evidence type="ECO:0000313" key="1">
    <source>
        <dbReference type="EMBL" id="MCI93628.1"/>
    </source>
</evidence>
<accession>A0A392VZ16</accession>
<name>A0A392VZ16_9FABA</name>
<dbReference type="EMBL" id="LXQA011334219">
    <property type="protein sequence ID" value="MCI93628.1"/>
    <property type="molecule type" value="Genomic_DNA"/>
</dbReference>
<proteinExistence type="predicted"/>
<dbReference type="Proteomes" id="UP000265520">
    <property type="component" value="Unassembled WGS sequence"/>
</dbReference>
<dbReference type="AlphaFoldDB" id="A0A392VZ16"/>
<comment type="caution">
    <text evidence="1">The sequence shown here is derived from an EMBL/GenBank/DDBJ whole genome shotgun (WGS) entry which is preliminary data.</text>
</comment>
<keyword evidence="2" id="KW-1185">Reference proteome</keyword>